<dbReference type="RefSeq" id="WP_211304153.1">
    <property type="nucleotide sequence ID" value="NZ_BOMO01000036.1"/>
</dbReference>
<dbReference type="AlphaFoldDB" id="A0A2T0KF03"/>
<organism evidence="4 5">
    <name type="scientific">Actinoplanes italicus</name>
    <dbReference type="NCBI Taxonomy" id="113567"/>
    <lineage>
        <taxon>Bacteria</taxon>
        <taxon>Bacillati</taxon>
        <taxon>Actinomycetota</taxon>
        <taxon>Actinomycetes</taxon>
        <taxon>Micromonosporales</taxon>
        <taxon>Micromonosporaceae</taxon>
        <taxon>Actinoplanes</taxon>
    </lineage>
</organism>
<evidence type="ECO:0000256" key="1">
    <source>
        <dbReference type="SAM" id="MobiDB-lite"/>
    </source>
</evidence>
<reference evidence="4 5" key="1">
    <citation type="submission" date="2018-03" db="EMBL/GenBank/DDBJ databases">
        <title>Genomic Encyclopedia of Archaeal and Bacterial Type Strains, Phase II (KMG-II): from individual species to whole genera.</title>
        <authorList>
            <person name="Goeker M."/>
        </authorList>
    </citation>
    <scope>NUCLEOTIDE SEQUENCE [LARGE SCALE GENOMIC DNA]</scope>
    <source>
        <strain evidence="4 5">DSM 43146</strain>
    </source>
</reference>
<evidence type="ECO:0000256" key="2">
    <source>
        <dbReference type="SAM" id="Phobius"/>
    </source>
</evidence>
<dbReference type="SMART" id="SM00894">
    <property type="entry name" value="Excalibur"/>
    <property type="match status" value="1"/>
</dbReference>
<dbReference type="Pfam" id="PF05901">
    <property type="entry name" value="Excalibur"/>
    <property type="match status" value="1"/>
</dbReference>
<gene>
    <name evidence="4" type="ORF">CLV67_105141</name>
</gene>
<feature type="transmembrane region" description="Helical" evidence="2">
    <location>
        <begin position="20"/>
        <end position="44"/>
    </location>
</feature>
<accession>A0A2T0KF03</accession>
<dbReference type="Proteomes" id="UP000239415">
    <property type="component" value="Unassembled WGS sequence"/>
</dbReference>
<proteinExistence type="predicted"/>
<feature type="compositionally biased region" description="Basic and acidic residues" evidence="1">
    <location>
        <begin position="137"/>
        <end position="152"/>
    </location>
</feature>
<keyword evidence="2" id="KW-0472">Membrane</keyword>
<feature type="compositionally biased region" description="Low complexity" evidence="1">
    <location>
        <begin position="103"/>
        <end position="119"/>
    </location>
</feature>
<name>A0A2T0KF03_9ACTN</name>
<feature type="domain" description="Excalibur calcium-binding" evidence="3">
    <location>
        <begin position="121"/>
        <end position="157"/>
    </location>
</feature>
<keyword evidence="2" id="KW-1133">Transmembrane helix</keyword>
<evidence type="ECO:0000259" key="3">
    <source>
        <dbReference type="SMART" id="SM00894"/>
    </source>
</evidence>
<protein>
    <submittedName>
        <fullName evidence="4">Excalibur calcium-binding domain-containing protein</fullName>
    </submittedName>
</protein>
<keyword evidence="2" id="KW-0812">Transmembrane</keyword>
<evidence type="ECO:0000313" key="5">
    <source>
        <dbReference type="Proteomes" id="UP000239415"/>
    </source>
</evidence>
<feature type="compositionally biased region" description="Low complexity" evidence="1">
    <location>
        <begin position="57"/>
        <end position="75"/>
    </location>
</feature>
<feature type="region of interest" description="Disordered" evidence="1">
    <location>
        <begin position="48"/>
        <end position="159"/>
    </location>
</feature>
<sequence>MAYRPPYPPSPPAPKPAPWKVIGGLTAGILVLCCGGFTAIGYFADDTDGNRAASFSETAPTGATGETATATGKPARSTSPGTVRSKPAPARTTTAPRTRKPSPTRTTSTPKPTTKSPKSVYYKNCDAVRAAGAAPIRRGDPGYARHLDRDGDGQGCGDD</sequence>
<dbReference type="EMBL" id="PVMZ01000005">
    <property type="protein sequence ID" value="PRX21964.1"/>
    <property type="molecule type" value="Genomic_DNA"/>
</dbReference>
<keyword evidence="5" id="KW-1185">Reference proteome</keyword>
<comment type="caution">
    <text evidence="4">The sequence shown here is derived from an EMBL/GenBank/DDBJ whole genome shotgun (WGS) entry which is preliminary data.</text>
</comment>
<dbReference type="InterPro" id="IPR008613">
    <property type="entry name" value="Excalibur_Ca-bd_domain"/>
</dbReference>
<evidence type="ECO:0000313" key="4">
    <source>
        <dbReference type="EMBL" id="PRX21964.1"/>
    </source>
</evidence>
<feature type="compositionally biased region" description="Low complexity" evidence="1">
    <location>
        <begin position="84"/>
        <end position="96"/>
    </location>
</feature>